<evidence type="ECO:0000256" key="19">
    <source>
        <dbReference type="ARBA" id="ARBA00078285"/>
    </source>
</evidence>
<keyword evidence="14" id="KW-0472">Membrane</keyword>
<evidence type="ECO:0000256" key="14">
    <source>
        <dbReference type="ARBA" id="ARBA00023136"/>
    </source>
</evidence>
<comment type="similarity">
    <text evidence="4">Belongs to the ATP-dependent AMP-binding enzyme family.</text>
</comment>
<gene>
    <name evidence="22" type="ORF">P8C59_002802</name>
</gene>
<dbReference type="FunFam" id="3.40.50.12780:FF:000019">
    <property type="entry name" value="Long-chain fatty acid transporter"/>
    <property type="match status" value="1"/>
</dbReference>
<keyword evidence="9" id="KW-0812">Transmembrane</keyword>
<dbReference type="InterPro" id="IPR020845">
    <property type="entry name" value="AMP-binding_CS"/>
</dbReference>
<dbReference type="PANTHER" id="PTHR43107">
    <property type="entry name" value="LONG-CHAIN FATTY ACID TRANSPORT PROTEIN"/>
    <property type="match status" value="1"/>
</dbReference>
<evidence type="ECO:0000259" key="20">
    <source>
        <dbReference type="Pfam" id="PF00501"/>
    </source>
</evidence>
<evidence type="ECO:0000256" key="12">
    <source>
        <dbReference type="ARBA" id="ARBA00022989"/>
    </source>
</evidence>
<comment type="subcellular location">
    <subcellularLocation>
        <location evidence="3">Cell membrane</location>
        <topology evidence="3">Multi-pass membrane protein</topology>
    </subcellularLocation>
    <subcellularLocation>
        <location evidence="1">Lipid droplet</location>
    </subcellularLocation>
    <subcellularLocation>
        <location evidence="2">Peroxisome membrane</location>
        <topology evidence="2">Multi-pass membrane protein</topology>
    </subcellularLocation>
</comment>
<dbReference type="GO" id="GO:0005811">
    <property type="term" value="C:lipid droplet"/>
    <property type="evidence" value="ECO:0007669"/>
    <property type="project" value="UniProtKB-SubCell"/>
</dbReference>
<comment type="function">
    <text evidence="17">Acyl-CoA synthetase required for both the import of long chain fatty acids (LCFAs) (C14-C18) and the activation very long chain fatty acids (VLCFAs) (C20-C26) by esterification of the fatty acids into metabolically active CoA-thioesters for subsequent degradation or incorporation into phospholipids. The transport and fatty acyl-CoA synthetase activities are genetically separable and are thus independent activities. Esterifies VLCFAs in the peroxisome matrix. The VLCFAs are actively transported into peroxisomes by a PXA1-PXA2 heterodimeric transporter in the peroxisomal membrane.</text>
</comment>
<evidence type="ECO:0000256" key="7">
    <source>
        <dbReference type="ARBA" id="ARBA00022598"/>
    </source>
</evidence>
<organism evidence="22 23">
    <name type="scientific">Phyllachora maydis</name>
    <dbReference type="NCBI Taxonomy" id="1825666"/>
    <lineage>
        <taxon>Eukaryota</taxon>
        <taxon>Fungi</taxon>
        <taxon>Dikarya</taxon>
        <taxon>Ascomycota</taxon>
        <taxon>Pezizomycotina</taxon>
        <taxon>Sordariomycetes</taxon>
        <taxon>Sordariomycetidae</taxon>
        <taxon>Phyllachorales</taxon>
        <taxon>Phyllachoraceae</taxon>
        <taxon>Phyllachora</taxon>
    </lineage>
</organism>
<dbReference type="GO" id="GO:0005324">
    <property type="term" value="F:long-chain fatty acid transmembrane transporter activity"/>
    <property type="evidence" value="ECO:0007669"/>
    <property type="project" value="TreeGrafter"/>
</dbReference>
<dbReference type="Gene3D" id="3.30.300.30">
    <property type="match status" value="1"/>
</dbReference>
<evidence type="ECO:0000256" key="8">
    <source>
        <dbReference type="ARBA" id="ARBA00022677"/>
    </source>
</evidence>
<keyword evidence="8" id="KW-0551">Lipid droplet</keyword>
<evidence type="ECO:0000256" key="2">
    <source>
        <dbReference type="ARBA" id="ARBA00004585"/>
    </source>
</evidence>
<evidence type="ECO:0000256" key="9">
    <source>
        <dbReference type="ARBA" id="ARBA00022692"/>
    </source>
</evidence>
<feature type="domain" description="AMP-dependent synthetase/ligase" evidence="20">
    <location>
        <begin position="67"/>
        <end position="433"/>
    </location>
</feature>
<dbReference type="Pfam" id="PF13193">
    <property type="entry name" value="AMP-binding_C"/>
    <property type="match status" value="1"/>
</dbReference>
<evidence type="ECO:0000256" key="1">
    <source>
        <dbReference type="ARBA" id="ARBA00004502"/>
    </source>
</evidence>
<dbReference type="InterPro" id="IPR000873">
    <property type="entry name" value="AMP-dep_synth/lig_dom"/>
</dbReference>
<dbReference type="Pfam" id="PF00501">
    <property type="entry name" value="AMP-binding"/>
    <property type="match status" value="1"/>
</dbReference>
<keyword evidence="12" id="KW-1133">Transmembrane helix</keyword>
<evidence type="ECO:0000256" key="4">
    <source>
        <dbReference type="ARBA" id="ARBA00006432"/>
    </source>
</evidence>
<dbReference type="GO" id="GO:0005778">
    <property type="term" value="C:peroxisomal membrane"/>
    <property type="evidence" value="ECO:0007669"/>
    <property type="project" value="UniProtKB-SubCell"/>
</dbReference>
<evidence type="ECO:0000256" key="17">
    <source>
        <dbReference type="ARBA" id="ARBA00060276"/>
    </source>
</evidence>
<proteinExistence type="inferred from homology"/>
<dbReference type="InterPro" id="IPR042099">
    <property type="entry name" value="ANL_N_sf"/>
</dbReference>
<protein>
    <recommendedName>
        <fullName evidence="18">Very long-chain fatty acid transport protein</fullName>
    </recommendedName>
    <alternativeName>
        <fullName evidence="19">Very-long-chain acyl-CoA synthetase</fullName>
    </alternativeName>
</protein>
<name>A0AAD9I052_9PEZI</name>
<dbReference type="Gene3D" id="3.40.50.12780">
    <property type="entry name" value="N-terminal domain of ligase-like"/>
    <property type="match status" value="1"/>
</dbReference>
<dbReference type="InterPro" id="IPR045851">
    <property type="entry name" value="AMP-bd_C_sf"/>
</dbReference>
<dbReference type="GO" id="GO:0009898">
    <property type="term" value="C:cytoplasmic side of plasma membrane"/>
    <property type="evidence" value="ECO:0007669"/>
    <property type="project" value="TreeGrafter"/>
</dbReference>
<dbReference type="PANTHER" id="PTHR43107:SF15">
    <property type="entry name" value="FATTY ACID TRANSPORT PROTEIN 3, ISOFORM A"/>
    <property type="match status" value="1"/>
</dbReference>
<dbReference type="GO" id="GO:0005524">
    <property type="term" value="F:ATP binding"/>
    <property type="evidence" value="ECO:0007669"/>
    <property type="project" value="UniProtKB-KW"/>
</dbReference>
<comment type="catalytic activity">
    <reaction evidence="16">
        <text>a very long-chain fatty acid + ATP + CoA = a very long-chain fatty acyl-CoA + AMP + diphosphate</text>
        <dbReference type="Rhea" id="RHEA:54536"/>
        <dbReference type="ChEBI" id="CHEBI:30616"/>
        <dbReference type="ChEBI" id="CHEBI:33019"/>
        <dbReference type="ChEBI" id="CHEBI:57287"/>
        <dbReference type="ChEBI" id="CHEBI:58950"/>
        <dbReference type="ChEBI" id="CHEBI:138261"/>
        <dbReference type="ChEBI" id="CHEBI:456215"/>
    </reaction>
</comment>
<keyword evidence="13" id="KW-0445">Lipid transport</keyword>
<evidence type="ECO:0000256" key="16">
    <source>
        <dbReference type="ARBA" id="ARBA00051585"/>
    </source>
</evidence>
<comment type="caution">
    <text evidence="22">The sequence shown here is derived from an EMBL/GenBank/DDBJ whole genome shotgun (WGS) entry which is preliminary data.</text>
</comment>
<evidence type="ECO:0000313" key="23">
    <source>
        <dbReference type="Proteomes" id="UP001217918"/>
    </source>
</evidence>
<keyword evidence="23" id="KW-1185">Reference proteome</keyword>
<dbReference type="GO" id="GO:0004467">
    <property type="term" value="F:long-chain fatty acid-CoA ligase activity"/>
    <property type="evidence" value="ECO:0007669"/>
    <property type="project" value="TreeGrafter"/>
</dbReference>
<evidence type="ECO:0000256" key="13">
    <source>
        <dbReference type="ARBA" id="ARBA00023055"/>
    </source>
</evidence>
<evidence type="ECO:0000259" key="21">
    <source>
        <dbReference type="Pfam" id="PF13193"/>
    </source>
</evidence>
<keyword evidence="15" id="KW-0576">Peroxisome</keyword>
<dbReference type="EMBL" id="JAQQPM010000002">
    <property type="protein sequence ID" value="KAK2068140.1"/>
    <property type="molecule type" value="Genomic_DNA"/>
</dbReference>
<keyword evidence="5" id="KW-0813">Transport</keyword>
<evidence type="ECO:0000256" key="3">
    <source>
        <dbReference type="ARBA" id="ARBA00004651"/>
    </source>
</evidence>
<dbReference type="Proteomes" id="UP001217918">
    <property type="component" value="Unassembled WGS sequence"/>
</dbReference>
<evidence type="ECO:0000256" key="18">
    <source>
        <dbReference type="ARBA" id="ARBA00068795"/>
    </source>
</evidence>
<evidence type="ECO:0000256" key="5">
    <source>
        <dbReference type="ARBA" id="ARBA00022448"/>
    </source>
</evidence>
<evidence type="ECO:0000256" key="6">
    <source>
        <dbReference type="ARBA" id="ARBA00022475"/>
    </source>
</evidence>
<evidence type="ECO:0000256" key="11">
    <source>
        <dbReference type="ARBA" id="ARBA00022840"/>
    </source>
</evidence>
<keyword evidence="6" id="KW-1003">Cell membrane</keyword>
<keyword evidence="7" id="KW-0436">Ligase</keyword>
<dbReference type="PROSITE" id="PS00455">
    <property type="entry name" value="AMP_BINDING"/>
    <property type="match status" value="1"/>
</dbReference>
<dbReference type="GO" id="GO:0044539">
    <property type="term" value="P:long-chain fatty acid import into cell"/>
    <property type="evidence" value="ECO:0007669"/>
    <property type="project" value="TreeGrafter"/>
</dbReference>
<sequence length="632" mass="70582">MPSPYLTAPLVAAVAGYLNAKFSVSYDAELLSAIAPTVTDVLWRQYRGRLNLFYQLQALATAPSSAQRCFLRFEGKSWTYVETYDLVLRYATWMQTRHGVRSGDIVALDSPNTAHFVVLLFAIWTLGAKPALVNYNLRAQSLEHCLKSARTKLVIIDVAVAENVTEDLRARLPDLRFEVFSPALEAEIACIKCPPPTGPEDRAEMDDLAVLVYTSGTTGLPKPAIVSWGKLVVVGGFTARWIGTRFGDVFYTSMPLYHATALIMGFSHVLSVGATLALGRKFSTSNFWNEVRSHDATIMQYVGETCRYLLAAPPSVDPRTGESLDKKHKVRIAFGNGLRPDIWNRFKDRFGIKTVAEFYGLTEGSFGTWNLSRNDFTVGAVGRHGALYKIFLGRDAAIVELDFDREEPRRDPRTGFCKRVRTGEPGELMWRLPPKNIESRFQGYYGDEQSTSKKVMRSVFAKDDAWLRTGDVMRADRENRLYFTDRIGDTFRWKCQNVSTAEVAANLGQHPAVLELNVYGVQVPHHDGRAGCAAIKFHLSAEQDGSPKADVLQSLAGHAQAGLPKYAVPQFLRVVRGSGLEATGTNKYPKNMLRDQGIVPDKAHPDEIFWLRENTYVKFDGEAWKKLSAESK</sequence>
<dbReference type="AlphaFoldDB" id="A0AAD9I052"/>
<evidence type="ECO:0000256" key="10">
    <source>
        <dbReference type="ARBA" id="ARBA00022741"/>
    </source>
</evidence>
<dbReference type="InterPro" id="IPR025110">
    <property type="entry name" value="AMP-bd_C"/>
</dbReference>
<keyword evidence="10" id="KW-0547">Nucleotide-binding</keyword>
<evidence type="ECO:0000256" key="15">
    <source>
        <dbReference type="ARBA" id="ARBA00023140"/>
    </source>
</evidence>
<dbReference type="SUPFAM" id="SSF56801">
    <property type="entry name" value="Acetyl-CoA synthetase-like"/>
    <property type="match status" value="1"/>
</dbReference>
<feature type="domain" description="AMP-binding enzyme C-terminal" evidence="21">
    <location>
        <begin position="502"/>
        <end position="587"/>
    </location>
</feature>
<accession>A0AAD9I052</accession>
<reference evidence="22" key="1">
    <citation type="journal article" date="2023" name="Mol. Plant Microbe Interact.">
        <title>Elucidating the Obligate Nature and Biological Capacity of an Invasive Fungal Corn Pathogen.</title>
        <authorList>
            <person name="MacCready J.S."/>
            <person name="Roggenkamp E.M."/>
            <person name="Gdanetz K."/>
            <person name="Chilvers M.I."/>
        </authorList>
    </citation>
    <scope>NUCLEOTIDE SEQUENCE</scope>
    <source>
        <strain evidence="22">PM02</strain>
    </source>
</reference>
<evidence type="ECO:0000313" key="22">
    <source>
        <dbReference type="EMBL" id="KAK2068140.1"/>
    </source>
</evidence>
<keyword evidence="11" id="KW-0067">ATP-binding</keyword>